<dbReference type="Proteomes" id="UP000027946">
    <property type="component" value="Unassembled WGS sequence"/>
</dbReference>
<dbReference type="CDD" id="cd00293">
    <property type="entry name" value="USP-like"/>
    <property type="match status" value="1"/>
</dbReference>
<comment type="caution">
    <text evidence="3">The sequence shown here is derived from an EMBL/GenBank/DDBJ whole genome shotgun (WGS) entry which is preliminary data.</text>
</comment>
<evidence type="ECO:0000313" key="3">
    <source>
        <dbReference type="EMBL" id="KDR96235.1"/>
    </source>
</evidence>
<dbReference type="Pfam" id="PF00582">
    <property type="entry name" value="Usp"/>
    <property type="match status" value="1"/>
</dbReference>
<evidence type="ECO:0000259" key="2">
    <source>
        <dbReference type="Pfam" id="PF00582"/>
    </source>
</evidence>
<keyword evidence="4" id="KW-1185">Reference proteome</keyword>
<dbReference type="eggNOG" id="COG0589">
    <property type="taxonomic scope" value="Bacteria"/>
</dbReference>
<gene>
    <name evidence="3" type="ORF">CLIT_4c00720</name>
</gene>
<organism evidence="3 4">
    <name type="scientific">Peptoclostridium litorale DSM 5388</name>
    <dbReference type="NCBI Taxonomy" id="1121324"/>
    <lineage>
        <taxon>Bacteria</taxon>
        <taxon>Bacillati</taxon>
        <taxon>Bacillota</taxon>
        <taxon>Clostridia</taxon>
        <taxon>Peptostreptococcales</taxon>
        <taxon>Peptoclostridiaceae</taxon>
        <taxon>Peptoclostridium</taxon>
    </lineage>
</organism>
<dbReference type="AlphaFoldDB" id="A0A069RJB4"/>
<evidence type="ECO:0000313" key="4">
    <source>
        <dbReference type="Proteomes" id="UP000027946"/>
    </source>
</evidence>
<name>A0A069RJB4_PEPLI</name>
<accession>A0A069RJB4</accession>
<dbReference type="Gene3D" id="3.40.50.620">
    <property type="entry name" value="HUPs"/>
    <property type="match status" value="1"/>
</dbReference>
<sequence length="172" mass="18939">MKKILVPVDGSKHCFKALDYASSIAEKYGSKILLLNVQEGYIPLIVGVTYYRITETLSPQESLHPRPLEKTYESGRIEPDNKGIHTDEHEVKGAAIVEEAKRYIEENSPGVDIDVVVAFGIPAEAIIEIADRDDCDAIIMCTHGMGGIKRFTMGSVTNKVVHTATVPVMVIR</sequence>
<evidence type="ECO:0000256" key="1">
    <source>
        <dbReference type="ARBA" id="ARBA00008791"/>
    </source>
</evidence>
<dbReference type="InterPro" id="IPR014729">
    <property type="entry name" value="Rossmann-like_a/b/a_fold"/>
</dbReference>
<protein>
    <recommendedName>
        <fullName evidence="2">UspA domain-containing protein</fullName>
    </recommendedName>
</protein>
<dbReference type="PANTHER" id="PTHR46268:SF6">
    <property type="entry name" value="UNIVERSAL STRESS PROTEIN UP12"/>
    <property type="match status" value="1"/>
</dbReference>
<dbReference type="InterPro" id="IPR006015">
    <property type="entry name" value="Universal_stress_UspA"/>
</dbReference>
<dbReference type="InterPro" id="IPR006016">
    <property type="entry name" value="UspA"/>
</dbReference>
<proteinExistence type="inferred from homology"/>
<feature type="domain" description="UspA" evidence="2">
    <location>
        <begin position="1"/>
        <end position="172"/>
    </location>
</feature>
<dbReference type="STRING" id="1121324.CLIT_4c00720"/>
<dbReference type="SUPFAM" id="SSF52402">
    <property type="entry name" value="Adenine nucleotide alpha hydrolases-like"/>
    <property type="match status" value="1"/>
</dbReference>
<comment type="similarity">
    <text evidence="1">Belongs to the universal stress protein A family.</text>
</comment>
<dbReference type="OrthoDB" id="9794782at2"/>
<dbReference type="EMBL" id="JJMM01000004">
    <property type="protein sequence ID" value="KDR96235.1"/>
    <property type="molecule type" value="Genomic_DNA"/>
</dbReference>
<dbReference type="PRINTS" id="PR01438">
    <property type="entry name" value="UNVRSLSTRESS"/>
</dbReference>
<dbReference type="RefSeq" id="WP_052635910.1">
    <property type="nucleotide sequence ID" value="NZ_FSRH01000009.1"/>
</dbReference>
<reference evidence="3 4" key="1">
    <citation type="submission" date="2014-03" db="EMBL/GenBank/DDBJ databases">
        <title>Genome sequence of Clostridium litorale W6, DSM 5388.</title>
        <authorList>
            <person name="Poehlein A."/>
            <person name="Jagirdar A."/>
            <person name="Khonsari B."/>
            <person name="Chibani C.M."/>
            <person name="Gutierrez Gutierrez D.A."/>
            <person name="Davydova E."/>
            <person name="Alghaithi H.S."/>
            <person name="Nair K.P."/>
            <person name="Dhamotharan K."/>
            <person name="Chandran L."/>
            <person name="G W."/>
            <person name="Daniel R."/>
        </authorList>
    </citation>
    <scope>NUCLEOTIDE SEQUENCE [LARGE SCALE GENOMIC DNA]</scope>
    <source>
        <strain evidence="3 4">W6</strain>
    </source>
</reference>
<dbReference type="PANTHER" id="PTHR46268">
    <property type="entry name" value="STRESS RESPONSE PROTEIN NHAX"/>
    <property type="match status" value="1"/>
</dbReference>